<comment type="caution">
    <text evidence="1">The sequence shown here is derived from an EMBL/GenBank/DDBJ whole genome shotgun (WGS) entry which is preliminary data.</text>
</comment>
<sequence>AHDVTKHGCYYAFNYPNSTTLALETQGTCGANVCRDGKDECAIFLPKQLNGGITTTMMCCCYTELCNPKKRAETLREAMIKNN</sequence>
<dbReference type="AlphaFoldDB" id="A0AAN4ZN04"/>
<organism evidence="1 2">
    <name type="scientific">Pristionchus mayeri</name>
    <dbReference type="NCBI Taxonomy" id="1317129"/>
    <lineage>
        <taxon>Eukaryota</taxon>
        <taxon>Metazoa</taxon>
        <taxon>Ecdysozoa</taxon>
        <taxon>Nematoda</taxon>
        <taxon>Chromadorea</taxon>
        <taxon>Rhabditida</taxon>
        <taxon>Rhabditina</taxon>
        <taxon>Diplogasteromorpha</taxon>
        <taxon>Diplogasteroidea</taxon>
        <taxon>Neodiplogasteridae</taxon>
        <taxon>Pristionchus</taxon>
    </lineage>
</organism>
<accession>A0AAN4ZN04</accession>
<name>A0AAN4ZN04_9BILA</name>
<keyword evidence="2" id="KW-1185">Reference proteome</keyword>
<dbReference type="EMBL" id="BTRK01000003">
    <property type="protein sequence ID" value="GMR40555.1"/>
    <property type="molecule type" value="Genomic_DNA"/>
</dbReference>
<dbReference type="Proteomes" id="UP001328107">
    <property type="component" value="Unassembled WGS sequence"/>
</dbReference>
<evidence type="ECO:0000313" key="1">
    <source>
        <dbReference type="EMBL" id="GMR40555.1"/>
    </source>
</evidence>
<protein>
    <recommendedName>
        <fullName evidence="3">Activin types I and II receptor domain-containing protein</fullName>
    </recommendedName>
</protein>
<proteinExistence type="predicted"/>
<gene>
    <name evidence="1" type="ORF">PMAYCL1PPCAC_10750</name>
</gene>
<reference evidence="2" key="1">
    <citation type="submission" date="2022-10" db="EMBL/GenBank/DDBJ databases">
        <title>Genome assembly of Pristionchus species.</title>
        <authorList>
            <person name="Yoshida K."/>
            <person name="Sommer R.J."/>
        </authorList>
    </citation>
    <scope>NUCLEOTIDE SEQUENCE [LARGE SCALE GENOMIC DNA]</scope>
    <source>
        <strain evidence="2">RS5460</strain>
    </source>
</reference>
<evidence type="ECO:0000313" key="2">
    <source>
        <dbReference type="Proteomes" id="UP001328107"/>
    </source>
</evidence>
<evidence type="ECO:0008006" key="3">
    <source>
        <dbReference type="Google" id="ProtNLM"/>
    </source>
</evidence>
<feature type="non-terminal residue" evidence="1">
    <location>
        <position position="1"/>
    </location>
</feature>